<evidence type="ECO:0000313" key="2">
    <source>
        <dbReference type="Proteomes" id="UP000838756"/>
    </source>
</evidence>
<keyword evidence="2" id="KW-1185">Reference proteome</keyword>
<organism evidence="1 2">
    <name type="scientific">Pararge aegeria aegeria</name>
    <dbReference type="NCBI Taxonomy" id="348720"/>
    <lineage>
        <taxon>Eukaryota</taxon>
        <taxon>Metazoa</taxon>
        <taxon>Ecdysozoa</taxon>
        <taxon>Arthropoda</taxon>
        <taxon>Hexapoda</taxon>
        <taxon>Insecta</taxon>
        <taxon>Pterygota</taxon>
        <taxon>Neoptera</taxon>
        <taxon>Endopterygota</taxon>
        <taxon>Lepidoptera</taxon>
        <taxon>Glossata</taxon>
        <taxon>Ditrysia</taxon>
        <taxon>Papilionoidea</taxon>
        <taxon>Nymphalidae</taxon>
        <taxon>Satyrinae</taxon>
        <taxon>Satyrini</taxon>
        <taxon>Parargina</taxon>
        <taxon>Pararge</taxon>
    </lineage>
</organism>
<name>A0A8S4RM93_9NEOP</name>
<dbReference type="AlphaFoldDB" id="A0A8S4RM93"/>
<comment type="caution">
    <text evidence="1">The sequence shown here is derived from an EMBL/GenBank/DDBJ whole genome shotgun (WGS) entry which is preliminary data.</text>
</comment>
<dbReference type="Proteomes" id="UP000838756">
    <property type="component" value="Unassembled WGS sequence"/>
</dbReference>
<proteinExistence type="predicted"/>
<evidence type="ECO:0000313" key="1">
    <source>
        <dbReference type="EMBL" id="CAH2237920.1"/>
    </source>
</evidence>
<gene>
    <name evidence="1" type="primary">jg18723</name>
    <name evidence="1" type="ORF">PAEG_LOCUS15082</name>
</gene>
<reference evidence="1" key="1">
    <citation type="submission" date="2022-03" db="EMBL/GenBank/DDBJ databases">
        <authorList>
            <person name="Lindestad O."/>
        </authorList>
    </citation>
    <scope>NUCLEOTIDE SEQUENCE</scope>
</reference>
<protein>
    <submittedName>
        <fullName evidence="1">Jg18723 protein</fullName>
    </submittedName>
</protein>
<accession>A0A8S4RM93</accession>
<dbReference type="EMBL" id="CAKXAJ010025303">
    <property type="protein sequence ID" value="CAH2237920.1"/>
    <property type="molecule type" value="Genomic_DNA"/>
</dbReference>
<sequence>MIRHSDEKFTPSEGVVRRLVNELSLDSDHVIGESVNIRSSLNTKAIGESNQQIICGTRLQCPMEAFTTNFHTISRKKNLPMSQTRSHKHY</sequence>